<organism evidence="1 2">
    <name type="scientific">Acaulospora colombiana</name>
    <dbReference type="NCBI Taxonomy" id="27376"/>
    <lineage>
        <taxon>Eukaryota</taxon>
        <taxon>Fungi</taxon>
        <taxon>Fungi incertae sedis</taxon>
        <taxon>Mucoromycota</taxon>
        <taxon>Glomeromycotina</taxon>
        <taxon>Glomeromycetes</taxon>
        <taxon>Diversisporales</taxon>
        <taxon>Acaulosporaceae</taxon>
        <taxon>Acaulospora</taxon>
    </lineage>
</organism>
<sequence length="723" mass="83809">MLKKKFRNNRTRIDFDDDEEVAAIPSLQNSDFVVKKKAKKLRSKTGLSFGAEEDEDETFKVTKSSASRRLTQTKLKKDSLPLNSDRAATTSSPYTKEFLSELRASTPATPASFKNQNDIIAEKFPSTFGFDEIPDESTIQAAKKKRVELRQRGSLPDYIPLSDNTDVIRVSGKQLESRLVREEDEVGDAEDELAPYVEETVALGKRAEKEQKRIRKAGIEERIMEEDDEYIQWEMEAIKKGGHIFRPPSPKPPKPKPPEFPVQIPSIVPIPTITEIQSMLDQKMMDLKFLQENHQSQLIRVQRDMENIVPSSEKLDADLENTKNRYTYFQELRLFVENLVEFLDVKFPTLEKLESDFHTLLSERSELNLKRIALDDSDDLALFCDTPTGSAVNDAIRQNRRQQRDRRRASRLQSRMEIKDEEEGFSTDDELGEEDKREFLSRFDEISYYNTKLFENVSEEYGSMDLVKSKFYAWKRDFYEDYSKAFGDLSLPEVFEFYVRHEILLWESFQGHSNLDEMKWFRILREFDDVNAGETSAETGGGKLTSKVVEKVILPRVKRLVDVMDPHSSSQTKSAIEFFESSMKFVDKSSQKFKARVEFTLPSRDFASAISKRLDNVITSVERVPEGFYFQTPEINLDVLRARDRYFWRKYKLLHNLIMWKDHLSEDALRPLAVEHLIDRCLLRVLVSSSTDASKFEKLLDIIPDNWLSHSMLEKIARGAAGI</sequence>
<gene>
    <name evidence="1" type="ORF">ACOLOM_LOCUS419</name>
</gene>
<protein>
    <submittedName>
        <fullName evidence="1">4230_t:CDS:1</fullName>
    </submittedName>
</protein>
<comment type="caution">
    <text evidence="1">The sequence shown here is derived from an EMBL/GenBank/DDBJ whole genome shotgun (WGS) entry which is preliminary data.</text>
</comment>
<reference evidence="1" key="1">
    <citation type="submission" date="2021-06" db="EMBL/GenBank/DDBJ databases">
        <authorList>
            <person name="Kallberg Y."/>
            <person name="Tangrot J."/>
            <person name="Rosling A."/>
        </authorList>
    </citation>
    <scope>NUCLEOTIDE SEQUENCE</scope>
    <source>
        <strain evidence="1">CL356</strain>
    </source>
</reference>
<keyword evidence="2" id="KW-1185">Reference proteome</keyword>
<dbReference type="EMBL" id="CAJVPT010000417">
    <property type="protein sequence ID" value="CAG8444325.1"/>
    <property type="molecule type" value="Genomic_DNA"/>
</dbReference>
<dbReference type="Proteomes" id="UP000789525">
    <property type="component" value="Unassembled WGS sequence"/>
</dbReference>
<evidence type="ECO:0000313" key="1">
    <source>
        <dbReference type="EMBL" id="CAG8444325.1"/>
    </source>
</evidence>
<name>A0ACA9JZV1_9GLOM</name>
<evidence type="ECO:0000313" key="2">
    <source>
        <dbReference type="Proteomes" id="UP000789525"/>
    </source>
</evidence>
<accession>A0ACA9JZV1</accession>
<proteinExistence type="predicted"/>